<dbReference type="PROSITE" id="PS01071">
    <property type="entry name" value="GRPE"/>
    <property type="match status" value="1"/>
</dbReference>
<dbReference type="GO" id="GO:0005737">
    <property type="term" value="C:cytoplasm"/>
    <property type="evidence" value="ECO:0007669"/>
    <property type="project" value="UniProtKB-SubCell"/>
</dbReference>
<evidence type="ECO:0000256" key="8">
    <source>
        <dbReference type="ARBA" id="ARBA00072274"/>
    </source>
</evidence>
<dbReference type="CDD" id="cd00446">
    <property type="entry name" value="GrpE"/>
    <property type="match status" value="1"/>
</dbReference>
<dbReference type="PRINTS" id="PR00773">
    <property type="entry name" value="GRPEPROTEIN"/>
</dbReference>
<dbReference type="Gene3D" id="2.30.22.10">
    <property type="entry name" value="Head domain of nucleotide exchange factor GrpE"/>
    <property type="match status" value="1"/>
</dbReference>
<proteinExistence type="inferred from homology"/>
<dbReference type="InterPro" id="IPR000740">
    <property type="entry name" value="GrpE"/>
</dbReference>
<dbReference type="GO" id="GO:0000774">
    <property type="term" value="F:adenyl-nucleotide exchange factor activity"/>
    <property type="evidence" value="ECO:0007669"/>
    <property type="project" value="InterPro"/>
</dbReference>
<dbReference type="AlphaFoldDB" id="A0A7C3C316"/>
<evidence type="ECO:0000256" key="10">
    <source>
        <dbReference type="RuleBase" id="RU004478"/>
    </source>
</evidence>
<evidence type="ECO:0000256" key="2">
    <source>
        <dbReference type="ARBA" id="ARBA00009054"/>
    </source>
</evidence>
<dbReference type="EMBL" id="DRMN01000220">
    <property type="protein sequence ID" value="HFB54927.1"/>
    <property type="molecule type" value="Genomic_DNA"/>
</dbReference>
<dbReference type="InterPro" id="IPR009012">
    <property type="entry name" value="GrpE_head"/>
</dbReference>
<comment type="similarity">
    <text evidence="2 10">Belongs to the GrpE family.</text>
</comment>
<feature type="non-terminal residue" evidence="11">
    <location>
        <position position="1"/>
    </location>
</feature>
<sequence>ENAKNLLEGIELTQKELMSVFARHGIKVVPGKGSKFDPNVHQAVAQIPSEEAKGDVAELLQTGFTLGDRTLRAAMVAVSNGPEKS</sequence>
<dbReference type="GO" id="GO:0006457">
    <property type="term" value="P:protein folding"/>
    <property type="evidence" value="ECO:0007669"/>
    <property type="project" value="InterPro"/>
</dbReference>
<organism evidence="11">
    <name type="scientific">Hellea balneolensis</name>
    <dbReference type="NCBI Taxonomy" id="287478"/>
    <lineage>
        <taxon>Bacteria</taxon>
        <taxon>Pseudomonadati</taxon>
        <taxon>Pseudomonadota</taxon>
        <taxon>Alphaproteobacteria</taxon>
        <taxon>Maricaulales</taxon>
        <taxon>Robiginitomaculaceae</taxon>
        <taxon>Hellea</taxon>
    </lineage>
</organism>
<dbReference type="GO" id="GO:0051082">
    <property type="term" value="F:unfolded protein binding"/>
    <property type="evidence" value="ECO:0007669"/>
    <property type="project" value="TreeGrafter"/>
</dbReference>
<comment type="subcellular location">
    <subcellularLocation>
        <location evidence="1">Cytoplasm</location>
    </subcellularLocation>
</comment>
<accession>A0A7C3C316</accession>
<evidence type="ECO:0000256" key="3">
    <source>
        <dbReference type="ARBA" id="ARBA00011738"/>
    </source>
</evidence>
<dbReference type="Pfam" id="PF01025">
    <property type="entry name" value="GrpE"/>
    <property type="match status" value="1"/>
</dbReference>
<protein>
    <recommendedName>
        <fullName evidence="8 9">Protein GrpE</fullName>
    </recommendedName>
</protein>
<keyword evidence="5 9" id="KW-0346">Stress response</keyword>
<gene>
    <name evidence="11" type="ORF">ENJ46_03300</name>
</gene>
<keyword evidence="4" id="KW-0963">Cytoplasm</keyword>
<name>A0A7C3C316_9PROT</name>
<dbReference type="GO" id="GO:0042803">
    <property type="term" value="F:protein homodimerization activity"/>
    <property type="evidence" value="ECO:0007669"/>
    <property type="project" value="InterPro"/>
</dbReference>
<evidence type="ECO:0000256" key="7">
    <source>
        <dbReference type="ARBA" id="ARBA00053401"/>
    </source>
</evidence>
<dbReference type="GO" id="GO:0051087">
    <property type="term" value="F:protein-folding chaperone binding"/>
    <property type="evidence" value="ECO:0007669"/>
    <property type="project" value="InterPro"/>
</dbReference>
<dbReference type="PANTHER" id="PTHR21237:SF23">
    <property type="entry name" value="GRPE PROTEIN HOMOLOG, MITOCHONDRIAL"/>
    <property type="match status" value="1"/>
</dbReference>
<dbReference type="FunFam" id="2.30.22.10:FF:000001">
    <property type="entry name" value="Protein GrpE"/>
    <property type="match status" value="1"/>
</dbReference>
<comment type="subunit">
    <text evidence="3">Homodimer.</text>
</comment>
<evidence type="ECO:0000256" key="5">
    <source>
        <dbReference type="ARBA" id="ARBA00023016"/>
    </source>
</evidence>
<evidence type="ECO:0000256" key="1">
    <source>
        <dbReference type="ARBA" id="ARBA00004496"/>
    </source>
</evidence>
<evidence type="ECO:0000256" key="9">
    <source>
        <dbReference type="RuleBase" id="RU000639"/>
    </source>
</evidence>
<comment type="function">
    <text evidence="7 9">Participates actively in the response to hyperosmotic and heat shock by preventing the aggregation of stress-denatured proteins, in association with DnaK and GrpE. It is the nucleotide exchange factor for DnaK and may function as a thermosensor. Unfolded proteins bind initially to DnaJ; upon interaction with the DnaJ-bound protein, DnaK hydrolyzes its bound ATP, resulting in the formation of a stable complex. GrpE releases ADP from DnaK; ATP binding to DnaK triggers the release of the substrate protein, thus completing the reaction cycle. Several rounds of ATP-dependent interactions between DnaJ, DnaK and GrpE are required for fully efficient folding.</text>
</comment>
<evidence type="ECO:0000313" key="11">
    <source>
        <dbReference type="EMBL" id="HFB54927.1"/>
    </source>
</evidence>
<dbReference type="SUPFAM" id="SSF51064">
    <property type="entry name" value="Head domain of nucleotide exchange factor GrpE"/>
    <property type="match status" value="1"/>
</dbReference>
<evidence type="ECO:0000256" key="6">
    <source>
        <dbReference type="ARBA" id="ARBA00023186"/>
    </source>
</evidence>
<reference evidence="11" key="1">
    <citation type="journal article" date="2020" name="mSystems">
        <title>Genome- and Community-Level Interaction Insights into Carbon Utilization and Element Cycling Functions of Hydrothermarchaeota in Hydrothermal Sediment.</title>
        <authorList>
            <person name="Zhou Z."/>
            <person name="Liu Y."/>
            <person name="Xu W."/>
            <person name="Pan J."/>
            <person name="Luo Z.H."/>
            <person name="Li M."/>
        </authorList>
    </citation>
    <scope>NUCLEOTIDE SEQUENCE [LARGE SCALE GENOMIC DNA]</scope>
    <source>
        <strain evidence="11">HyVt-489</strain>
    </source>
</reference>
<comment type="caution">
    <text evidence="11">The sequence shown here is derived from an EMBL/GenBank/DDBJ whole genome shotgun (WGS) entry which is preliminary data.</text>
</comment>
<keyword evidence="6 9" id="KW-0143">Chaperone</keyword>
<dbReference type="PANTHER" id="PTHR21237">
    <property type="entry name" value="GRPE PROTEIN"/>
    <property type="match status" value="1"/>
</dbReference>
<dbReference type="Proteomes" id="UP000886042">
    <property type="component" value="Unassembled WGS sequence"/>
</dbReference>
<evidence type="ECO:0000256" key="4">
    <source>
        <dbReference type="ARBA" id="ARBA00022490"/>
    </source>
</evidence>